<sequence length="96" mass="10382">MVLAALENGSSGIQQRITVQTVLFSPPWPPSEQELVENGQRWSPKGQREGHFFAVSASAAQDSAAHERYAAWGCPTQILGQPGHQRGIQSITTPLS</sequence>
<evidence type="ECO:0000313" key="2">
    <source>
        <dbReference type="Proteomes" id="UP001390339"/>
    </source>
</evidence>
<gene>
    <name evidence="1" type="ORF">PGQ11_013579</name>
</gene>
<accession>A0ABR2HPT9</accession>
<evidence type="ECO:0000313" key="1">
    <source>
        <dbReference type="EMBL" id="KAK8851100.1"/>
    </source>
</evidence>
<organism evidence="1 2">
    <name type="scientific">Apiospora arundinis</name>
    <dbReference type="NCBI Taxonomy" id="335852"/>
    <lineage>
        <taxon>Eukaryota</taxon>
        <taxon>Fungi</taxon>
        <taxon>Dikarya</taxon>
        <taxon>Ascomycota</taxon>
        <taxon>Pezizomycotina</taxon>
        <taxon>Sordariomycetes</taxon>
        <taxon>Xylariomycetidae</taxon>
        <taxon>Amphisphaeriales</taxon>
        <taxon>Apiosporaceae</taxon>
        <taxon>Apiospora</taxon>
    </lineage>
</organism>
<dbReference type="EMBL" id="JAPCWZ010000009">
    <property type="protein sequence ID" value="KAK8851100.1"/>
    <property type="molecule type" value="Genomic_DNA"/>
</dbReference>
<protein>
    <submittedName>
        <fullName evidence="1">Uncharacterized protein</fullName>
    </submittedName>
</protein>
<name>A0ABR2HPT9_9PEZI</name>
<reference evidence="1 2" key="1">
    <citation type="journal article" date="2024" name="IMA Fungus">
        <title>Apiospora arundinis, a panoply of carbohydrate-active enzymes and secondary metabolites.</title>
        <authorList>
            <person name="Sorensen T."/>
            <person name="Petersen C."/>
            <person name="Muurmann A.T."/>
            <person name="Christiansen J.V."/>
            <person name="Brundto M.L."/>
            <person name="Overgaard C.K."/>
            <person name="Boysen A.T."/>
            <person name="Wollenberg R.D."/>
            <person name="Larsen T.O."/>
            <person name="Sorensen J.L."/>
            <person name="Nielsen K.L."/>
            <person name="Sondergaard T.E."/>
        </authorList>
    </citation>
    <scope>NUCLEOTIDE SEQUENCE [LARGE SCALE GENOMIC DNA]</scope>
    <source>
        <strain evidence="1 2">AAU 773</strain>
    </source>
</reference>
<proteinExistence type="predicted"/>
<comment type="caution">
    <text evidence="1">The sequence shown here is derived from an EMBL/GenBank/DDBJ whole genome shotgun (WGS) entry which is preliminary data.</text>
</comment>
<dbReference type="Proteomes" id="UP001390339">
    <property type="component" value="Unassembled WGS sequence"/>
</dbReference>
<keyword evidence="2" id="KW-1185">Reference proteome</keyword>